<dbReference type="Proteomes" id="UP001303647">
    <property type="component" value="Unassembled WGS sequence"/>
</dbReference>
<evidence type="ECO:0000256" key="1">
    <source>
        <dbReference type="SAM" id="SignalP"/>
    </source>
</evidence>
<keyword evidence="1" id="KW-0732">Signal</keyword>
<protein>
    <submittedName>
        <fullName evidence="2">Uncharacterized protein</fullName>
    </submittedName>
</protein>
<name>A0AAN7CLY9_9PEZI</name>
<reference evidence="2" key="1">
    <citation type="journal article" date="2023" name="Mol. Phylogenet. Evol.">
        <title>Genome-scale phylogeny and comparative genomics of the fungal order Sordariales.</title>
        <authorList>
            <person name="Hensen N."/>
            <person name="Bonometti L."/>
            <person name="Westerberg I."/>
            <person name="Brannstrom I.O."/>
            <person name="Guillou S."/>
            <person name="Cros-Aarteil S."/>
            <person name="Calhoun S."/>
            <person name="Haridas S."/>
            <person name="Kuo A."/>
            <person name="Mondo S."/>
            <person name="Pangilinan J."/>
            <person name="Riley R."/>
            <person name="LaButti K."/>
            <person name="Andreopoulos B."/>
            <person name="Lipzen A."/>
            <person name="Chen C."/>
            <person name="Yan M."/>
            <person name="Daum C."/>
            <person name="Ng V."/>
            <person name="Clum A."/>
            <person name="Steindorff A."/>
            <person name="Ohm R.A."/>
            <person name="Martin F."/>
            <person name="Silar P."/>
            <person name="Natvig D.O."/>
            <person name="Lalanne C."/>
            <person name="Gautier V."/>
            <person name="Ament-Velasquez S.L."/>
            <person name="Kruys A."/>
            <person name="Hutchinson M.I."/>
            <person name="Powell A.J."/>
            <person name="Barry K."/>
            <person name="Miller A.N."/>
            <person name="Grigoriev I.V."/>
            <person name="Debuchy R."/>
            <person name="Gladieux P."/>
            <person name="Hiltunen Thoren M."/>
            <person name="Johannesson H."/>
        </authorList>
    </citation>
    <scope>NUCLEOTIDE SEQUENCE</scope>
    <source>
        <strain evidence="2">CBS 359.72</strain>
    </source>
</reference>
<accession>A0AAN7CLY9</accession>
<organism evidence="2 3">
    <name type="scientific">Corynascus novoguineensis</name>
    <dbReference type="NCBI Taxonomy" id="1126955"/>
    <lineage>
        <taxon>Eukaryota</taxon>
        <taxon>Fungi</taxon>
        <taxon>Dikarya</taxon>
        <taxon>Ascomycota</taxon>
        <taxon>Pezizomycotina</taxon>
        <taxon>Sordariomycetes</taxon>
        <taxon>Sordariomycetidae</taxon>
        <taxon>Sordariales</taxon>
        <taxon>Chaetomiaceae</taxon>
        <taxon>Corynascus</taxon>
    </lineage>
</organism>
<reference evidence="2" key="2">
    <citation type="submission" date="2023-05" db="EMBL/GenBank/DDBJ databases">
        <authorList>
            <consortium name="Lawrence Berkeley National Laboratory"/>
            <person name="Steindorff A."/>
            <person name="Hensen N."/>
            <person name="Bonometti L."/>
            <person name="Westerberg I."/>
            <person name="Brannstrom I.O."/>
            <person name="Guillou S."/>
            <person name="Cros-Aarteil S."/>
            <person name="Calhoun S."/>
            <person name="Haridas S."/>
            <person name="Kuo A."/>
            <person name="Mondo S."/>
            <person name="Pangilinan J."/>
            <person name="Riley R."/>
            <person name="Labutti K."/>
            <person name="Andreopoulos B."/>
            <person name="Lipzen A."/>
            <person name="Chen C."/>
            <person name="Yanf M."/>
            <person name="Daum C."/>
            <person name="Ng V."/>
            <person name="Clum A."/>
            <person name="Ohm R."/>
            <person name="Martin F."/>
            <person name="Silar P."/>
            <person name="Natvig D."/>
            <person name="Lalanne C."/>
            <person name="Gautier V."/>
            <person name="Ament-Velasquez S.L."/>
            <person name="Kruys A."/>
            <person name="Hutchinson M.I."/>
            <person name="Powell A.J."/>
            <person name="Barry K."/>
            <person name="Miller A.N."/>
            <person name="Grigoriev I.V."/>
            <person name="Debuchy R."/>
            <person name="Gladieux P."/>
            <person name="Thoren M.H."/>
            <person name="Johannesson H."/>
        </authorList>
    </citation>
    <scope>NUCLEOTIDE SEQUENCE</scope>
    <source>
        <strain evidence="2">CBS 359.72</strain>
    </source>
</reference>
<evidence type="ECO:0000313" key="2">
    <source>
        <dbReference type="EMBL" id="KAK4243218.1"/>
    </source>
</evidence>
<sequence length="82" mass="8335">MRFHIITGILAASLAAAAPVSNTATAEGQVEEKRGYTTLFCGGLCAPFLENPPAYAACIAACVATGAEGFDPAEIENNTGTD</sequence>
<gene>
    <name evidence="2" type="ORF">C7999DRAFT_36458</name>
</gene>
<evidence type="ECO:0000313" key="3">
    <source>
        <dbReference type="Proteomes" id="UP001303647"/>
    </source>
</evidence>
<dbReference type="AlphaFoldDB" id="A0AAN7CLY9"/>
<feature type="chain" id="PRO_5042847915" evidence="1">
    <location>
        <begin position="18"/>
        <end position="82"/>
    </location>
</feature>
<feature type="signal peptide" evidence="1">
    <location>
        <begin position="1"/>
        <end position="17"/>
    </location>
</feature>
<keyword evidence="3" id="KW-1185">Reference proteome</keyword>
<dbReference type="EMBL" id="MU857848">
    <property type="protein sequence ID" value="KAK4243218.1"/>
    <property type="molecule type" value="Genomic_DNA"/>
</dbReference>
<comment type="caution">
    <text evidence="2">The sequence shown here is derived from an EMBL/GenBank/DDBJ whole genome shotgun (WGS) entry which is preliminary data.</text>
</comment>
<proteinExistence type="predicted"/>